<name>A0A423XAX0_9PEZI</name>
<accession>A0A423XAX0</accession>
<evidence type="ECO:0000313" key="1">
    <source>
        <dbReference type="EMBL" id="ROW13088.1"/>
    </source>
</evidence>
<reference evidence="1 2" key="1">
    <citation type="submission" date="2015-09" db="EMBL/GenBank/DDBJ databases">
        <title>Host preference determinants of Valsa canker pathogens revealed by comparative genomics.</title>
        <authorList>
            <person name="Yin Z."/>
            <person name="Huang L."/>
        </authorList>
    </citation>
    <scope>NUCLEOTIDE SEQUENCE [LARGE SCALE GENOMIC DNA]</scope>
    <source>
        <strain evidence="1 2">SXYLt</strain>
    </source>
</reference>
<keyword evidence="2" id="KW-1185">Reference proteome</keyword>
<sequence>MTEQQRPQAASHPTSLTILESDLVHALSALRDTPAAELSAIRTLHISFNESNLLYWHGSRWPGERDAMDDDGIEENTRLYPAPASLATSSPREAFCALLRFIAEDFDLGALDLEIDASWAVHSLIDIGIAYLNYDELEQYWRFIYEWYMDLGRALGEVFAGKELRGLEEGERS</sequence>
<protein>
    <submittedName>
        <fullName evidence="1">Uncharacterized protein</fullName>
    </submittedName>
</protein>
<organism evidence="1 2">
    <name type="scientific">Cytospora leucostoma</name>
    <dbReference type="NCBI Taxonomy" id="1230097"/>
    <lineage>
        <taxon>Eukaryota</taxon>
        <taxon>Fungi</taxon>
        <taxon>Dikarya</taxon>
        <taxon>Ascomycota</taxon>
        <taxon>Pezizomycotina</taxon>
        <taxon>Sordariomycetes</taxon>
        <taxon>Sordariomycetidae</taxon>
        <taxon>Diaporthales</taxon>
        <taxon>Cytosporaceae</taxon>
        <taxon>Cytospora</taxon>
    </lineage>
</organism>
<dbReference type="OrthoDB" id="5231117at2759"/>
<comment type="caution">
    <text evidence="1">The sequence shown here is derived from an EMBL/GenBank/DDBJ whole genome shotgun (WGS) entry which is preliminary data.</text>
</comment>
<proteinExistence type="predicted"/>
<evidence type="ECO:0000313" key="2">
    <source>
        <dbReference type="Proteomes" id="UP000285146"/>
    </source>
</evidence>
<dbReference type="Proteomes" id="UP000285146">
    <property type="component" value="Unassembled WGS sequence"/>
</dbReference>
<dbReference type="InParanoid" id="A0A423XAX0"/>
<gene>
    <name evidence="1" type="ORF">VPNG_05912</name>
</gene>
<dbReference type="AlphaFoldDB" id="A0A423XAX0"/>
<dbReference type="EMBL" id="LKEB01000022">
    <property type="protein sequence ID" value="ROW13088.1"/>
    <property type="molecule type" value="Genomic_DNA"/>
</dbReference>